<gene>
    <name evidence="1" type="ORF">JK636_01035</name>
</gene>
<organism evidence="1 2">
    <name type="scientific">Clostridium rhizosphaerae</name>
    <dbReference type="NCBI Taxonomy" id="2803861"/>
    <lineage>
        <taxon>Bacteria</taxon>
        <taxon>Bacillati</taxon>
        <taxon>Bacillota</taxon>
        <taxon>Clostridia</taxon>
        <taxon>Eubacteriales</taxon>
        <taxon>Clostridiaceae</taxon>
        <taxon>Clostridium</taxon>
    </lineage>
</organism>
<protein>
    <submittedName>
        <fullName evidence="1">Aminoglycoside 6-adenylyltransferase</fullName>
    </submittedName>
</protein>
<sequence length="285" mass="33786">MRSEEEILNLIINIAKEDERIRAVYISGSRTNSKVKKDIYQDYDIGYVVTETKSFLEDKNWISVFGDIAIVQEPDLVDVSFGIKRDFKSSYTWLMLFKDGSRIDLGIETKEKMLNEYSKERLNMPLLDKDDCLPKTSPPTDEDYWVKRPTELQFKGCCNEFWWCLNNVGKGIARDELPYAMWMFNVVVRDMLIKMLEWYIGINTNFSVSAGKKGKYFKNYLPNKFYEMYSRTYSDSNYNNLWESVFEACELFRDITLIVSKHFGYNYNQSEDINMMEYLRKCKSQ</sequence>
<keyword evidence="2" id="KW-1185">Reference proteome</keyword>
<dbReference type="RefSeq" id="WP_202746977.1">
    <property type="nucleotide sequence ID" value="NZ_JAESWC010000001.1"/>
</dbReference>
<proteinExistence type="predicted"/>
<dbReference type="PIRSF" id="PIRSF000812">
    <property type="entry name" value="AAD"/>
    <property type="match status" value="1"/>
</dbReference>
<accession>A0ABS1T4T9</accession>
<name>A0ABS1T4T9_9CLOT</name>
<dbReference type="Proteomes" id="UP000632377">
    <property type="component" value="Unassembled WGS sequence"/>
</dbReference>
<dbReference type="InterPro" id="IPR043519">
    <property type="entry name" value="NT_sf"/>
</dbReference>
<dbReference type="SUPFAM" id="SSF81631">
    <property type="entry name" value="PAP/OAS1 substrate-binding domain"/>
    <property type="match status" value="1"/>
</dbReference>
<reference evidence="1 2" key="1">
    <citation type="submission" date="2021-01" db="EMBL/GenBank/DDBJ databases">
        <title>Genome public.</title>
        <authorList>
            <person name="Liu C."/>
            <person name="Sun Q."/>
        </authorList>
    </citation>
    <scope>NUCLEOTIDE SEQUENCE [LARGE SCALE GENOMIC DNA]</scope>
    <source>
        <strain evidence="1 2">YIM B02515</strain>
    </source>
</reference>
<dbReference type="InterPro" id="IPR007530">
    <property type="entry name" value="Aminoglycoside_adenylylTfrase"/>
</dbReference>
<evidence type="ECO:0000313" key="2">
    <source>
        <dbReference type="Proteomes" id="UP000632377"/>
    </source>
</evidence>
<dbReference type="SUPFAM" id="SSF81301">
    <property type="entry name" value="Nucleotidyltransferase"/>
    <property type="match status" value="1"/>
</dbReference>
<dbReference type="EMBL" id="JAESWC010000001">
    <property type="protein sequence ID" value="MBL4934335.1"/>
    <property type="molecule type" value="Genomic_DNA"/>
</dbReference>
<dbReference type="Pfam" id="PF04439">
    <property type="entry name" value="Adenyl_transf"/>
    <property type="match status" value="1"/>
</dbReference>
<evidence type="ECO:0000313" key="1">
    <source>
        <dbReference type="EMBL" id="MBL4934335.1"/>
    </source>
</evidence>
<dbReference type="Gene3D" id="3.30.460.10">
    <property type="entry name" value="Beta Polymerase, domain 2"/>
    <property type="match status" value="1"/>
</dbReference>
<comment type="caution">
    <text evidence="1">The sequence shown here is derived from an EMBL/GenBank/DDBJ whole genome shotgun (WGS) entry which is preliminary data.</text>
</comment>
<dbReference type="Gene3D" id="1.20.120.330">
    <property type="entry name" value="Nucleotidyltransferases domain 2"/>
    <property type="match status" value="1"/>
</dbReference>